<dbReference type="GO" id="GO:0005739">
    <property type="term" value="C:mitochondrion"/>
    <property type="evidence" value="ECO:0007669"/>
    <property type="project" value="TreeGrafter"/>
</dbReference>
<dbReference type="PANTHER" id="PTHR10513">
    <property type="entry name" value="DEOXYNUCLEOSIDE KINASE"/>
    <property type="match status" value="1"/>
</dbReference>
<dbReference type="InterPro" id="IPR031314">
    <property type="entry name" value="DNK_dom"/>
</dbReference>
<dbReference type="EMBL" id="OU963864">
    <property type="protein sequence ID" value="CAH0387247.1"/>
    <property type="molecule type" value="Genomic_DNA"/>
</dbReference>
<dbReference type="AlphaFoldDB" id="A0A9P0AAH0"/>
<dbReference type="GO" id="GO:0019136">
    <property type="term" value="F:deoxynucleoside kinase activity"/>
    <property type="evidence" value="ECO:0007669"/>
    <property type="project" value="TreeGrafter"/>
</dbReference>
<protein>
    <recommendedName>
        <fullName evidence="1">Deoxynucleoside kinase domain-containing protein</fullName>
    </recommendedName>
</protein>
<organism evidence="2 3">
    <name type="scientific">Bemisia tabaci</name>
    <name type="common">Sweetpotato whitefly</name>
    <name type="synonym">Aleurodes tabaci</name>
    <dbReference type="NCBI Taxonomy" id="7038"/>
    <lineage>
        <taxon>Eukaryota</taxon>
        <taxon>Metazoa</taxon>
        <taxon>Ecdysozoa</taxon>
        <taxon>Arthropoda</taxon>
        <taxon>Hexapoda</taxon>
        <taxon>Insecta</taxon>
        <taxon>Pterygota</taxon>
        <taxon>Neoptera</taxon>
        <taxon>Paraneoptera</taxon>
        <taxon>Hemiptera</taxon>
        <taxon>Sternorrhyncha</taxon>
        <taxon>Aleyrodoidea</taxon>
        <taxon>Aleyrodidae</taxon>
        <taxon>Aleyrodinae</taxon>
        <taxon>Bemisia</taxon>
    </lineage>
</organism>
<evidence type="ECO:0000313" key="2">
    <source>
        <dbReference type="EMBL" id="CAH0387247.1"/>
    </source>
</evidence>
<proteinExistence type="predicted"/>
<evidence type="ECO:0000313" key="3">
    <source>
        <dbReference type="Proteomes" id="UP001152759"/>
    </source>
</evidence>
<dbReference type="FunFam" id="3.40.50.300:FF:001571">
    <property type="entry name" value="Deoxynucleoside kinase"/>
    <property type="match status" value="1"/>
</dbReference>
<evidence type="ECO:0000259" key="1">
    <source>
        <dbReference type="Pfam" id="PF01712"/>
    </source>
</evidence>
<name>A0A9P0AAH0_BEMTA</name>
<keyword evidence="3" id="KW-1185">Reference proteome</keyword>
<dbReference type="Gene3D" id="3.40.50.300">
    <property type="entry name" value="P-loop containing nucleotide triphosphate hydrolases"/>
    <property type="match status" value="1"/>
</dbReference>
<dbReference type="CDD" id="cd01673">
    <property type="entry name" value="dNK"/>
    <property type="match status" value="1"/>
</dbReference>
<gene>
    <name evidence="2" type="ORF">BEMITA_LOCUS6286</name>
</gene>
<dbReference type="Proteomes" id="UP001152759">
    <property type="component" value="Chromosome 3"/>
</dbReference>
<dbReference type="SUPFAM" id="SSF52540">
    <property type="entry name" value="P-loop containing nucleoside triphosphate hydrolases"/>
    <property type="match status" value="1"/>
</dbReference>
<dbReference type="PANTHER" id="PTHR10513:SF38">
    <property type="entry name" value="DEOXYNUCLEOSIDE KINASE-LIKE PROTEIN"/>
    <property type="match status" value="1"/>
</dbReference>
<sequence>MRAPTPTLQRLLCCLSASHLVIPWIDRVIAVGSRANHSCSASVKMDKKLKKRPFKVSIEGNVGCGKSTLIDYFKQFPEVDACPEPVAEWRNFHGHNLLHLLYSDPDKWNFPFQHNVQLSRLKLQTKDTDKAVQIFERSLQNNRHCFVEMAHDEGVLTDPEYTAMCEWYSWIENNMDIGLDLIVYLRSSPEIVYERMCRRARPEEKPVSLEYLTVLHEAYEKWLMQTDPASLPAPVLVLDVNQDLPYVSKLYQMYENYILGKQTVPKHCDNVFSNVGTQSVTV</sequence>
<dbReference type="InterPro" id="IPR050566">
    <property type="entry name" value="Deoxyribonucleoside_kinase"/>
</dbReference>
<dbReference type="InterPro" id="IPR027417">
    <property type="entry name" value="P-loop_NTPase"/>
</dbReference>
<dbReference type="Pfam" id="PF01712">
    <property type="entry name" value="dNK"/>
    <property type="match status" value="1"/>
</dbReference>
<reference evidence="2" key="1">
    <citation type="submission" date="2021-12" db="EMBL/GenBank/DDBJ databases">
        <authorList>
            <person name="King R."/>
        </authorList>
    </citation>
    <scope>NUCLEOTIDE SEQUENCE</scope>
</reference>
<feature type="domain" description="Deoxynucleoside kinase" evidence="1">
    <location>
        <begin position="56"/>
        <end position="244"/>
    </location>
</feature>
<accession>A0A9P0AAH0</accession>
<dbReference type="KEGG" id="btab:109030645"/>